<feature type="transmembrane region" description="Helical" evidence="1">
    <location>
        <begin position="69"/>
        <end position="89"/>
    </location>
</feature>
<accession>A0A1C0YUG1</accession>
<evidence type="ECO:0000256" key="1">
    <source>
        <dbReference type="SAM" id="Phobius"/>
    </source>
</evidence>
<sequence>MTHHFIKTKWLYAALVVLLGNMWLYHTSAGQLIIPHNDAAGVVLGSLIDLALVIPLLITLHVKEKSWKLFALLMISGLVLARFVIPAQLLTPFKSITNAALVAEGVLILIELSIVAYALYYAPAIYRKLKERIVPLPFALIEATNTYMKENVLLHALLQEVLVMYYALLGWRKKAPSGYTLYKQSMYVPVMIMILHAVVLEAVAFHWLLHDWMPIVAYILLALHIYSVIFVLADMQAMRLNPTVYMNNTWYVSFGLLKRIDIHRDNMKAIHEGITVDKEDIVYFEAPTFGEEAPHFIVELHERQPVQFMMGMKKTVRYIGIQADDASLKEAMEQTIQRGNMECQKN</sequence>
<dbReference type="EMBL" id="MATO01000034">
    <property type="protein sequence ID" value="OCS90781.1"/>
    <property type="molecule type" value="Genomic_DNA"/>
</dbReference>
<reference evidence="2 3" key="1">
    <citation type="submission" date="2016-07" db="EMBL/GenBank/DDBJ databases">
        <title>Caryophanon latum genome sequencing.</title>
        <authorList>
            <person name="Verma A."/>
            <person name="Pal Y."/>
            <person name="Krishnamurthi S."/>
        </authorList>
    </citation>
    <scope>NUCLEOTIDE SEQUENCE [LARGE SCALE GENOMIC DNA]</scope>
    <source>
        <strain evidence="2 3">DSM 14151</strain>
    </source>
</reference>
<feature type="transmembrane region" description="Helical" evidence="1">
    <location>
        <begin position="187"/>
        <end position="209"/>
    </location>
</feature>
<feature type="transmembrane region" description="Helical" evidence="1">
    <location>
        <begin position="215"/>
        <end position="233"/>
    </location>
</feature>
<feature type="transmembrane region" description="Helical" evidence="1">
    <location>
        <begin position="40"/>
        <end position="62"/>
    </location>
</feature>
<dbReference type="OrthoDB" id="875405at2"/>
<keyword evidence="1" id="KW-0472">Membrane</keyword>
<keyword evidence="1" id="KW-0812">Transmembrane</keyword>
<keyword evidence="3" id="KW-1185">Reference proteome</keyword>
<evidence type="ECO:0008006" key="4">
    <source>
        <dbReference type="Google" id="ProtNLM"/>
    </source>
</evidence>
<dbReference type="AlphaFoldDB" id="A0A1C0YUG1"/>
<dbReference type="RefSeq" id="WP_066464181.1">
    <property type="nucleotide sequence ID" value="NZ_MATO01000034.1"/>
</dbReference>
<feature type="transmembrane region" description="Helical" evidence="1">
    <location>
        <begin position="12"/>
        <end position="34"/>
    </location>
</feature>
<organism evidence="2 3">
    <name type="scientific">Caryophanon latum</name>
    <dbReference type="NCBI Taxonomy" id="33977"/>
    <lineage>
        <taxon>Bacteria</taxon>
        <taxon>Bacillati</taxon>
        <taxon>Bacillota</taxon>
        <taxon>Bacilli</taxon>
        <taxon>Bacillales</taxon>
        <taxon>Caryophanaceae</taxon>
        <taxon>Caryophanon</taxon>
    </lineage>
</organism>
<gene>
    <name evidence="2" type="ORF">A6K76_01650</name>
</gene>
<keyword evidence="1" id="KW-1133">Transmembrane helix</keyword>
<feature type="transmembrane region" description="Helical" evidence="1">
    <location>
        <begin position="101"/>
        <end position="122"/>
    </location>
</feature>
<comment type="caution">
    <text evidence="2">The sequence shown here is derived from an EMBL/GenBank/DDBJ whole genome shotgun (WGS) entry which is preliminary data.</text>
</comment>
<dbReference type="Proteomes" id="UP000093482">
    <property type="component" value="Unassembled WGS sequence"/>
</dbReference>
<evidence type="ECO:0000313" key="2">
    <source>
        <dbReference type="EMBL" id="OCS90781.1"/>
    </source>
</evidence>
<evidence type="ECO:0000313" key="3">
    <source>
        <dbReference type="Proteomes" id="UP000093482"/>
    </source>
</evidence>
<protein>
    <recommendedName>
        <fullName evidence="4">Beta-carotene 15,15'-monooxygenase</fullName>
    </recommendedName>
</protein>
<proteinExistence type="predicted"/>
<name>A0A1C0YUG1_9BACL</name>